<evidence type="ECO:0000313" key="2">
    <source>
        <dbReference type="EMBL" id="CAB9502648.1"/>
    </source>
</evidence>
<feature type="compositionally biased region" description="Acidic residues" evidence="1">
    <location>
        <begin position="19"/>
        <end position="31"/>
    </location>
</feature>
<sequence>MSARAIRKLREDRAALAQAEEEDDDESEEEEPVARGAPKKSAFAMMNDSSSSSEEEDEEAAEKSDEEDGNDDQEESDKGSNGKNQENAAEKEPKDDDAEEDEGKVEENLDALLEEFKEHDEKKQSATESEKPSGDVLEPMVHFQTVRANVDMRDLDVDHVMRTSLLIAEPTRDGSSNNNDNNKGKRRNRQTFLFGNPRDLHVNVKPPHYVGGGIGMSTYDRETHRDLPWPYNSTTSGILDHGATMDTLEAMQDRRRWFTFLNSDSYDKDCQDFERIQASGDMNALVMFVAHHPFVTEALVTLGMMLYHANQAQEGLTFLRRSLWVYESATLSSFSSRIFQDQCFMDCNQPENKTYFNALFRLARVNNMAGLSRASFAVGRYILALDPLRDPTCILLALDCYALSTNADHSYQWIVDLCDSQEVPICYKDDSAEYWGNLTCLPNWAYSYALALYRLNDSRPSERSNEALQTAISKYPSIVDLLLSENDVDIASRSCRIDWQAVMDYTGTRANEIHGSTNNDHDDPVVRMATDKAYDLASRIFAKLNAKLWAGDDIMLWLHNNLKELKASSSADKFPLTPLSPSLMRYSRVDPDDFSIKFQLLPAEANPLDMGLVNHALVIDPNRRRFLRNQQRGGGAQPDLNDFLFGDLGNAAVL</sequence>
<dbReference type="InterPro" id="IPR006994">
    <property type="entry name" value="TCF25/Rqc1"/>
</dbReference>
<dbReference type="GO" id="GO:1990112">
    <property type="term" value="C:RQC complex"/>
    <property type="evidence" value="ECO:0007669"/>
    <property type="project" value="TreeGrafter"/>
</dbReference>
<protein>
    <submittedName>
        <fullName evidence="2">Transcription factor 25</fullName>
    </submittedName>
</protein>
<feature type="compositionally biased region" description="Basic and acidic residues" evidence="1">
    <location>
        <begin position="117"/>
        <end position="133"/>
    </location>
</feature>
<comment type="caution">
    <text evidence="2">The sequence shown here is derived from an EMBL/GenBank/DDBJ whole genome shotgun (WGS) entry which is preliminary data.</text>
</comment>
<proteinExistence type="predicted"/>
<dbReference type="PANTHER" id="PTHR22684">
    <property type="entry name" value="NULP1-RELATED"/>
    <property type="match status" value="1"/>
</dbReference>
<name>A0A9N8HAB3_9STRA</name>
<organism evidence="2 3">
    <name type="scientific">Seminavis robusta</name>
    <dbReference type="NCBI Taxonomy" id="568900"/>
    <lineage>
        <taxon>Eukaryota</taxon>
        <taxon>Sar</taxon>
        <taxon>Stramenopiles</taxon>
        <taxon>Ochrophyta</taxon>
        <taxon>Bacillariophyta</taxon>
        <taxon>Bacillariophyceae</taxon>
        <taxon>Bacillariophycidae</taxon>
        <taxon>Naviculales</taxon>
        <taxon>Naviculaceae</taxon>
        <taxon>Seminavis</taxon>
    </lineage>
</organism>
<keyword evidence="3" id="KW-1185">Reference proteome</keyword>
<dbReference type="Proteomes" id="UP001153069">
    <property type="component" value="Unassembled WGS sequence"/>
</dbReference>
<feature type="compositionally biased region" description="Acidic residues" evidence="1">
    <location>
        <begin position="53"/>
        <end position="75"/>
    </location>
</feature>
<dbReference type="OrthoDB" id="205993at2759"/>
<dbReference type="Pfam" id="PF04910">
    <property type="entry name" value="Tcf25"/>
    <property type="match status" value="1"/>
</dbReference>
<feature type="region of interest" description="Disordered" evidence="1">
    <location>
        <begin position="117"/>
        <end position="138"/>
    </location>
</feature>
<feature type="region of interest" description="Disordered" evidence="1">
    <location>
        <begin position="1"/>
        <end position="105"/>
    </location>
</feature>
<evidence type="ECO:0000313" key="3">
    <source>
        <dbReference type="Proteomes" id="UP001153069"/>
    </source>
</evidence>
<feature type="compositionally biased region" description="Acidic residues" evidence="1">
    <location>
        <begin position="95"/>
        <end position="105"/>
    </location>
</feature>
<feature type="region of interest" description="Disordered" evidence="1">
    <location>
        <begin position="168"/>
        <end position="189"/>
    </location>
</feature>
<dbReference type="EMBL" id="CAICTM010000141">
    <property type="protein sequence ID" value="CAB9502648.1"/>
    <property type="molecule type" value="Genomic_DNA"/>
</dbReference>
<gene>
    <name evidence="2" type="ORF">SEMRO_142_G066250.1</name>
</gene>
<dbReference type="PANTHER" id="PTHR22684:SF0">
    <property type="entry name" value="RIBOSOME QUALITY CONTROL COMPLEX SUBUNIT TCF25"/>
    <property type="match status" value="1"/>
</dbReference>
<evidence type="ECO:0000256" key="1">
    <source>
        <dbReference type="SAM" id="MobiDB-lite"/>
    </source>
</evidence>
<reference evidence="2" key="1">
    <citation type="submission" date="2020-06" db="EMBL/GenBank/DDBJ databases">
        <authorList>
            <consortium name="Plant Systems Biology data submission"/>
        </authorList>
    </citation>
    <scope>NUCLEOTIDE SEQUENCE</scope>
    <source>
        <strain evidence="2">D6</strain>
    </source>
</reference>
<dbReference type="AlphaFoldDB" id="A0A9N8HAB3"/>
<accession>A0A9N8HAB3</accession>